<name>A0A4P7IJT5_9ACTN</name>
<dbReference type="EMBL" id="CP038436">
    <property type="protein sequence ID" value="QBX57043.1"/>
    <property type="molecule type" value="Genomic_DNA"/>
</dbReference>
<dbReference type="Proteomes" id="UP000294853">
    <property type="component" value="Chromosome"/>
</dbReference>
<dbReference type="Pfam" id="PF13558">
    <property type="entry name" value="SbcC_Walker_B"/>
    <property type="match status" value="1"/>
</dbReference>
<dbReference type="Pfam" id="PF13476">
    <property type="entry name" value="AAA_23"/>
    <property type="match status" value="1"/>
</dbReference>
<feature type="coiled-coil region" evidence="4">
    <location>
        <begin position="599"/>
        <end position="626"/>
    </location>
</feature>
<comment type="similarity">
    <text evidence="1">Belongs to the SMC family. SbcC subfamily.</text>
</comment>
<dbReference type="AlphaFoldDB" id="A0A4P7IJT5"/>
<organism evidence="6 7">
    <name type="scientific">Nocardioides seonyuensis</name>
    <dbReference type="NCBI Taxonomy" id="2518371"/>
    <lineage>
        <taxon>Bacteria</taxon>
        <taxon>Bacillati</taxon>
        <taxon>Actinomycetota</taxon>
        <taxon>Actinomycetes</taxon>
        <taxon>Propionibacteriales</taxon>
        <taxon>Nocardioidaceae</taxon>
        <taxon>Nocardioides</taxon>
    </lineage>
</organism>
<dbReference type="RefSeq" id="WP_135269028.1">
    <property type="nucleotide sequence ID" value="NZ_CP038436.1"/>
</dbReference>
<dbReference type="GO" id="GO:0006302">
    <property type="term" value="P:double-strand break repair"/>
    <property type="evidence" value="ECO:0007669"/>
    <property type="project" value="InterPro"/>
</dbReference>
<dbReference type="InterPro" id="IPR038729">
    <property type="entry name" value="Rad50/SbcC_AAA"/>
</dbReference>
<proteinExistence type="inferred from homology"/>
<reference evidence="6 7" key="1">
    <citation type="submission" date="2019-03" db="EMBL/GenBank/DDBJ databases">
        <title>Three New Species of Nocardioides, Nocardioides euryhalodurans sp. nov., Nocardioides seonyuensis sp. nov. and Nocardioides eburneoflavus sp. nov. Iolated from Soil.</title>
        <authorList>
            <person name="Roh S.G."/>
            <person name="Lee C."/>
            <person name="Kim M.-K."/>
            <person name="Kim S.B."/>
        </authorList>
    </citation>
    <scope>NUCLEOTIDE SEQUENCE [LARGE SCALE GENOMIC DNA]</scope>
    <source>
        <strain evidence="6 7">MMS17-SY207-3</strain>
    </source>
</reference>
<evidence type="ECO:0000256" key="2">
    <source>
        <dbReference type="ARBA" id="ARBA00011322"/>
    </source>
</evidence>
<dbReference type="PANTHER" id="PTHR32114">
    <property type="entry name" value="ABC TRANSPORTER ABCH.3"/>
    <property type="match status" value="1"/>
</dbReference>
<evidence type="ECO:0000256" key="3">
    <source>
        <dbReference type="ARBA" id="ARBA00013368"/>
    </source>
</evidence>
<evidence type="ECO:0000256" key="1">
    <source>
        <dbReference type="ARBA" id="ARBA00006930"/>
    </source>
</evidence>
<keyword evidence="4" id="KW-0175">Coiled coil</keyword>
<dbReference type="KEGG" id="nsn:EXE58_17455"/>
<keyword evidence="7" id="KW-1185">Reference proteome</keyword>
<dbReference type="GO" id="GO:0016887">
    <property type="term" value="F:ATP hydrolysis activity"/>
    <property type="evidence" value="ECO:0007669"/>
    <property type="project" value="InterPro"/>
</dbReference>
<evidence type="ECO:0000313" key="7">
    <source>
        <dbReference type="Proteomes" id="UP000294853"/>
    </source>
</evidence>
<dbReference type="Gene3D" id="3.40.50.300">
    <property type="entry name" value="P-loop containing nucleotide triphosphate hydrolases"/>
    <property type="match status" value="2"/>
</dbReference>
<accession>A0A4P7IJT5</accession>
<gene>
    <name evidence="6" type="ORF">EXE58_17455</name>
</gene>
<dbReference type="PANTHER" id="PTHR32114:SF2">
    <property type="entry name" value="ABC TRANSPORTER ABCH.3"/>
    <property type="match status" value="1"/>
</dbReference>
<sequence length="991" mass="107465">MRLHHLEVTAFGPFAATVRVDFDALSDAGLFLLSGPTGAGKSSVLDAVCFALYGDVPGDRATAKRLRCDQADEGVAPRVVLEATLSGRRFRVDRSPAWQRPKKRGTGITTEQARVTLSERVPGSEAQWRPLSTRLDETGHLITRLVGMNLPQFCQVALLPQGRFQAFLRAGSDERHALLQQVFQTGRFDQVEGWLRNRRIELRRLCEVHQGRVADQVSRISEVTSSPAPDDWEQFPQLLSAWSADLVADTGHRLASATEALRVAEDAETTARAEEEAGARLAQALTLLRETQERSDALDAAAEERASVRARVETARQAAALRPLHAAMLTAQEQAEVAWSALSESLRPLDGFEEAQLEDPAALDAIRHRTLARLADVDRLRPLAARVVELDIERIRVQDELQTLRARGAELDALARELPGRLQDLREQARSVTSSAARSGVLQEQVASLRERERAAQQVLELEAEAVAAETERLSAMTALQEAKEAWLGVRERRLEGMAAEIASSLVVGGCCPVCGSAEHPSPAAVEAGTPDVETERTARRVVDDLEVVLEARSQHTRDLATRLATARGAAGNDIEGLPALLAGAELALDEAEAHAAQVPHLTDEVSRHEAQLEQLTHDRESVSADLTITTAAIVRLDQERDTCANQVDDVLNGTGCDDLGDLTARLQETERVLSAAVQAHLHHSTAQTRLHQACADLERAAVEAGFASHQDALEAWLAPEELTRLETWAAEHDRQRHRVQEILADPALQAASSATPPDLVALEEASVSARQAAAAARSAHQALVERDRRLAALVAELQQVLDAWSPVRADHETTAALSAFVEGKSPDNRLQMRLSAYVLAHRLSQVVEAANLRLHSMSDQRYSLLHTGERGAGEKRGGLSLVVRDDWSGESRDPATLSGGETFVVSLALALGLADVITAEAGGADLDTLFVDEGFGSLDADTLDDVMDTLDSLRDGGRVVGVVSHVAEMQVRIPTQLRVTKARHGSLVSQ</sequence>
<evidence type="ECO:0000256" key="4">
    <source>
        <dbReference type="SAM" id="Coils"/>
    </source>
</evidence>
<protein>
    <recommendedName>
        <fullName evidence="3">Nuclease SbcCD subunit C</fullName>
    </recommendedName>
</protein>
<evidence type="ECO:0000313" key="6">
    <source>
        <dbReference type="EMBL" id="QBX57043.1"/>
    </source>
</evidence>
<evidence type="ECO:0000259" key="5">
    <source>
        <dbReference type="Pfam" id="PF13476"/>
    </source>
</evidence>
<dbReference type="InterPro" id="IPR027417">
    <property type="entry name" value="P-loop_NTPase"/>
</dbReference>
<comment type="subunit">
    <text evidence="2">Heterodimer of SbcC and SbcD.</text>
</comment>
<dbReference type="SUPFAM" id="SSF52540">
    <property type="entry name" value="P-loop containing nucleoside triphosphate hydrolases"/>
    <property type="match status" value="1"/>
</dbReference>
<feature type="domain" description="Rad50/SbcC-type AAA" evidence="5">
    <location>
        <begin position="6"/>
        <end position="198"/>
    </location>
</feature>
<dbReference type="OrthoDB" id="9795626at2"/>